<dbReference type="EMBL" id="CAJNOQ010000368">
    <property type="protein sequence ID" value="CAF0793233.1"/>
    <property type="molecule type" value="Genomic_DNA"/>
</dbReference>
<dbReference type="Pfam" id="PF00628">
    <property type="entry name" value="PHD"/>
    <property type="match status" value="1"/>
</dbReference>
<dbReference type="EMBL" id="CAJOBC010000368">
    <property type="protein sequence ID" value="CAF3577621.1"/>
    <property type="molecule type" value="Genomic_DNA"/>
</dbReference>
<evidence type="ECO:0008006" key="13">
    <source>
        <dbReference type="Google" id="ProtNLM"/>
    </source>
</evidence>
<dbReference type="InterPro" id="IPR034732">
    <property type="entry name" value="EPHD"/>
</dbReference>
<dbReference type="AlphaFoldDB" id="A0A813SCG7"/>
<keyword evidence="2" id="KW-0677">Repeat</keyword>
<dbReference type="Pfam" id="PF13832">
    <property type="entry name" value="zf-HC5HC2H_2"/>
    <property type="match status" value="1"/>
</dbReference>
<keyword evidence="12" id="KW-1185">Reference proteome</keyword>
<evidence type="ECO:0000259" key="6">
    <source>
        <dbReference type="PROSITE" id="PS50016"/>
    </source>
</evidence>
<name>A0A813SCG7_9BILA</name>
<dbReference type="SMART" id="SM00249">
    <property type="entry name" value="PHD"/>
    <property type="match status" value="2"/>
</dbReference>
<dbReference type="InterPro" id="IPR019542">
    <property type="entry name" value="Enhancer_polycomb-like_N"/>
</dbReference>
<evidence type="ECO:0000256" key="2">
    <source>
        <dbReference type="ARBA" id="ARBA00022737"/>
    </source>
</evidence>
<sequence length="542" mass="63347">MITVLPRFRITPYGRNYRVEEEDDGHKSKETFSTDFTMKFLNDGETDMENNITDNNSYIILSDTNKADWDRGVQVPSDIKDIPVSKYRIIPLLTNTPMIKVARSYINSQNECQISSDKACHYDDYDMDEMDCIWLMNYNNFRINKNLPVLDENVFEYIIELLERQCLNAIRQLNDEDAIYCDVCRLIDDVNDLVLCTKCDLVVHAGCYGKTITDHQTIDQQQQWLCQPCRLSLQPQCIFCPKTGGALKLSTDKTHLVHLTCAFWLPEIHFDEYLNPILPETQHSQRVNDPCSLCTQTSGRKIQCCQKKCRRLFHVSCSLLAAQEMLIAENEDDSNDVRLIAFCTFHSRKPDIEERKRRREKALCKQKNRFELFENYIDIHQIKRQTEILPDIIDSVHTYWKLKRKSNNYQPLFFLPQAYYHSYCEGAIDLDSFKEHYRREKEEQQLPTISNDIEEDETNMLVILENLNAASPSSTNHTEKLTPPITTTITSTMSKSHFAELACKERMEFLNFERSLFLTIEAETRQIRGRHSAKVNGKKRVS</sequence>
<dbReference type="PROSITE" id="PS50016">
    <property type="entry name" value="ZF_PHD_2"/>
    <property type="match status" value="1"/>
</dbReference>
<proteinExistence type="predicted"/>
<accession>A0A813SCG7</accession>
<dbReference type="EMBL" id="CAJNOK010000076">
    <property type="protein sequence ID" value="CAF0727409.1"/>
    <property type="molecule type" value="Genomic_DNA"/>
</dbReference>
<evidence type="ECO:0000259" key="7">
    <source>
        <dbReference type="PROSITE" id="PS51805"/>
    </source>
</evidence>
<dbReference type="InterPro" id="IPR019787">
    <property type="entry name" value="Znf_PHD-finger"/>
</dbReference>
<protein>
    <recommendedName>
        <fullName evidence="13">Bromodomain and PHD finger-containing protein</fullName>
    </recommendedName>
</protein>
<dbReference type="InterPro" id="IPR013083">
    <property type="entry name" value="Znf_RING/FYVE/PHD"/>
</dbReference>
<organism evidence="9 12">
    <name type="scientific">Didymodactylos carnosus</name>
    <dbReference type="NCBI Taxonomy" id="1234261"/>
    <lineage>
        <taxon>Eukaryota</taxon>
        <taxon>Metazoa</taxon>
        <taxon>Spiralia</taxon>
        <taxon>Gnathifera</taxon>
        <taxon>Rotifera</taxon>
        <taxon>Eurotatoria</taxon>
        <taxon>Bdelloidea</taxon>
        <taxon>Philodinida</taxon>
        <taxon>Philodinidae</taxon>
        <taxon>Didymodactylos</taxon>
    </lineage>
</organism>
<dbReference type="PROSITE" id="PS51805">
    <property type="entry name" value="EPHD"/>
    <property type="match status" value="1"/>
</dbReference>
<reference evidence="9" key="1">
    <citation type="submission" date="2021-02" db="EMBL/GenBank/DDBJ databases">
        <authorList>
            <person name="Nowell W R."/>
        </authorList>
    </citation>
    <scope>NUCLEOTIDE SEQUENCE</scope>
</reference>
<dbReference type="InterPro" id="IPR019786">
    <property type="entry name" value="Zinc_finger_PHD-type_CS"/>
</dbReference>
<dbReference type="OrthoDB" id="20839at2759"/>
<dbReference type="GO" id="GO:0008270">
    <property type="term" value="F:zinc ion binding"/>
    <property type="evidence" value="ECO:0007669"/>
    <property type="project" value="UniProtKB-KW"/>
</dbReference>
<dbReference type="PANTHER" id="PTHR13793">
    <property type="entry name" value="PHD FINGER PROTEINS"/>
    <property type="match status" value="1"/>
</dbReference>
<comment type="caution">
    <text evidence="9">The sequence shown here is derived from an EMBL/GenBank/DDBJ whole genome shotgun (WGS) entry which is preliminary data.</text>
</comment>
<evidence type="ECO:0000256" key="4">
    <source>
        <dbReference type="ARBA" id="ARBA00022833"/>
    </source>
</evidence>
<gene>
    <name evidence="9" type="ORF">GPM918_LOCUS3113</name>
    <name evidence="8" type="ORF">OVA965_LOCUS541</name>
    <name evidence="11" type="ORF">SRO942_LOCUS3113</name>
    <name evidence="10" type="ORF">TMI583_LOCUS541</name>
</gene>
<keyword evidence="1" id="KW-0479">Metal-binding</keyword>
<evidence type="ECO:0000313" key="11">
    <source>
        <dbReference type="EMBL" id="CAF3577621.1"/>
    </source>
</evidence>
<evidence type="ECO:0000256" key="5">
    <source>
        <dbReference type="PROSITE-ProRule" id="PRU00146"/>
    </source>
</evidence>
<evidence type="ECO:0000256" key="3">
    <source>
        <dbReference type="ARBA" id="ARBA00022771"/>
    </source>
</evidence>
<evidence type="ECO:0000313" key="12">
    <source>
        <dbReference type="Proteomes" id="UP000663829"/>
    </source>
</evidence>
<feature type="domain" description="PHD-type" evidence="6">
    <location>
        <begin position="178"/>
        <end position="232"/>
    </location>
</feature>
<dbReference type="Proteomes" id="UP000663829">
    <property type="component" value="Unassembled WGS sequence"/>
</dbReference>
<dbReference type="InterPro" id="IPR050701">
    <property type="entry name" value="Histone_Mod_Regulator"/>
</dbReference>
<dbReference type="Proteomes" id="UP000682733">
    <property type="component" value="Unassembled WGS sequence"/>
</dbReference>
<dbReference type="PROSITE" id="PS01359">
    <property type="entry name" value="ZF_PHD_1"/>
    <property type="match status" value="1"/>
</dbReference>
<feature type="domain" description="PHD-type" evidence="7">
    <location>
        <begin position="234"/>
        <end position="347"/>
    </location>
</feature>
<keyword evidence="4" id="KW-0862">Zinc</keyword>
<dbReference type="EMBL" id="CAJOBA010000076">
    <property type="protein sequence ID" value="CAF3501539.1"/>
    <property type="molecule type" value="Genomic_DNA"/>
</dbReference>
<dbReference type="PANTHER" id="PTHR13793:SF160">
    <property type="entry name" value="PHD FINGER PROTEIN RHINOCEROS"/>
    <property type="match status" value="1"/>
</dbReference>
<dbReference type="SUPFAM" id="SSF57903">
    <property type="entry name" value="FYVE/PHD zinc finger"/>
    <property type="match status" value="1"/>
</dbReference>
<evidence type="ECO:0000313" key="9">
    <source>
        <dbReference type="EMBL" id="CAF0793233.1"/>
    </source>
</evidence>
<dbReference type="Proteomes" id="UP000677228">
    <property type="component" value="Unassembled WGS sequence"/>
</dbReference>
<evidence type="ECO:0000313" key="8">
    <source>
        <dbReference type="EMBL" id="CAF0727409.1"/>
    </source>
</evidence>
<dbReference type="Pfam" id="PF10513">
    <property type="entry name" value="EPL1"/>
    <property type="match status" value="1"/>
</dbReference>
<evidence type="ECO:0000256" key="1">
    <source>
        <dbReference type="ARBA" id="ARBA00022723"/>
    </source>
</evidence>
<dbReference type="Gene3D" id="3.30.40.10">
    <property type="entry name" value="Zinc/RING finger domain, C3HC4 (zinc finger)"/>
    <property type="match status" value="2"/>
</dbReference>
<dbReference type="GO" id="GO:0006357">
    <property type="term" value="P:regulation of transcription by RNA polymerase II"/>
    <property type="evidence" value="ECO:0007669"/>
    <property type="project" value="TreeGrafter"/>
</dbReference>
<keyword evidence="3 5" id="KW-0863">Zinc-finger</keyword>
<evidence type="ECO:0000313" key="10">
    <source>
        <dbReference type="EMBL" id="CAF3501539.1"/>
    </source>
</evidence>
<dbReference type="InterPro" id="IPR001965">
    <property type="entry name" value="Znf_PHD"/>
</dbReference>
<dbReference type="Proteomes" id="UP000681722">
    <property type="component" value="Unassembled WGS sequence"/>
</dbReference>
<dbReference type="InterPro" id="IPR011011">
    <property type="entry name" value="Znf_FYVE_PHD"/>
</dbReference>